<protein>
    <submittedName>
        <fullName evidence="1">Uncharacterized protein</fullName>
    </submittedName>
</protein>
<sequence length="400" mass="44534">MVAPLILPKLTLLILVFCILISFDQHKHNTNNNNNNTFNFINTIPFPIHSFSGGPVSLSVTTTNKNHYSDSSSSDSNSQSLLEYDFYRNSCPNAERIVRSTLHRVYKTNHTLIPALIRLAFHDCFIQGCDASILLEDDDYIDSEKDSPPNGSLKGFEVIETIKSKLEVACPGVVSCADILVLAARDSVALAGGPFYPLYTGRRDGSNSFADIATDELPSPYADLSQIISSFKLRGFDEREMVTLLGAHNIGVIHCKFFENRLYNLSGTNKPDPSMNTEFLNVLRSRCNETDALSISASGYTSHASSSSLAEEQQKITMDSRKSLSGFGMLYYRSLLQGKGILYADQQLMEGEKTKYWVQEYASNPTLFRQDFALAMMKLSDLRVLTMPMGQIRRTCSKVA</sequence>
<keyword evidence="2" id="KW-1185">Reference proteome</keyword>
<gene>
    <name evidence="1" type="ORF">MILVUS5_LOCUS22953</name>
</gene>
<dbReference type="EMBL" id="CASHSV030000206">
    <property type="protein sequence ID" value="CAJ2656143.1"/>
    <property type="molecule type" value="Genomic_DNA"/>
</dbReference>
<evidence type="ECO:0000313" key="2">
    <source>
        <dbReference type="Proteomes" id="UP001177021"/>
    </source>
</evidence>
<organism evidence="1 2">
    <name type="scientific">Trifolium pratense</name>
    <name type="common">Red clover</name>
    <dbReference type="NCBI Taxonomy" id="57577"/>
    <lineage>
        <taxon>Eukaryota</taxon>
        <taxon>Viridiplantae</taxon>
        <taxon>Streptophyta</taxon>
        <taxon>Embryophyta</taxon>
        <taxon>Tracheophyta</taxon>
        <taxon>Spermatophyta</taxon>
        <taxon>Magnoliopsida</taxon>
        <taxon>eudicotyledons</taxon>
        <taxon>Gunneridae</taxon>
        <taxon>Pentapetalae</taxon>
        <taxon>rosids</taxon>
        <taxon>fabids</taxon>
        <taxon>Fabales</taxon>
        <taxon>Fabaceae</taxon>
        <taxon>Papilionoideae</taxon>
        <taxon>50 kb inversion clade</taxon>
        <taxon>NPAAA clade</taxon>
        <taxon>Hologalegina</taxon>
        <taxon>IRL clade</taxon>
        <taxon>Trifolieae</taxon>
        <taxon>Trifolium</taxon>
    </lineage>
</organism>
<dbReference type="Proteomes" id="UP001177021">
    <property type="component" value="Unassembled WGS sequence"/>
</dbReference>
<name>A0ACB0KHQ3_TRIPR</name>
<reference evidence="1" key="1">
    <citation type="submission" date="2023-10" db="EMBL/GenBank/DDBJ databases">
        <authorList>
            <person name="Rodriguez Cubillos JULIANA M."/>
            <person name="De Vega J."/>
        </authorList>
    </citation>
    <scope>NUCLEOTIDE SEQUENCE</scope>
</reference>
<comment type="caution">
    <text evidence="1">The sequence shown here is derived from an EMBL/GenBank/DDBJ whole genome shotgun (WGS) entry which is preliminary data.</text>
</comment>
<proteinExistence type="predicted"/>
<accession>A0ACB0KHQ3</accession>
<evidence type="ECO:0000313" key="1">
    <source>
        <dbReference type="EMBL" id="CAJ2656143.1"/>
    </source>
</evidence>